<comment type="caution">
    <text evidence="8">The sequence shown here is derived from an EMBL/GenBank/DDBJ whole genome shotgun (WGS) entry which is preliminary data.</text>
</comment>
<evidence type="ECO:0000256" key="2">
    <source>
        <dbReference type="ARBA" id="ARBA00004245"/>
    </source>
</evidence>
<keyword evidence="4" id="KW-0677">Repeat</keyword>
<dbReference type="GO" id="GO:0072686">
    <property type="term" value="C:mitotic spindle"/>
    <property type="evidence" value="ECO:0007669"/>
    <property type="project" value="TreeGrafter"/>
</dbReference>
<name>A0A9P1FQF9_9DINO</name>
<dbReference type="InterPro" id="IPR040193">
    <property type="entry name" value="EFHC1/EFHC2/EFHB"/>
</dbReference>
<dbReference type="GO" id="GO:0060285">
    <property type="term" value="P:cilium-dependent cell motility"/>
    <property type="evidence" value="ECO:0007669"/>
    <property type="project" value="TreeGrafter"/>
</dbReference>
<dbReference type="Proteomes" id="UP001152797">
    <property type="component" value="Unassembled WGS sequence"/>
</dbReference>
<dbReference type="FunFam" id="2.30.29.170:FF:000004">
    <property type="entry name" value="EF-hand domain containing 2"/>
    <property type="match status" value="1"/>
</dbReference>
<proteinExistence type="predicted"/>
<dbReference type="PROSITE" id="PS51336">
    <property type="entry name" value="DM10"/>
    <property type="match status" value="2"/>
</dbReference>
<dbReference type="InterPro" id="IPR006602">
    <property type="entry name" value="DM10_dom"/>
</dbReference>
<dbReference type="EMBL" id="CAMXCT010000887">
    <property type="protein sequence ID" value="CAI3984396.1"/>
    <property type="molecule type" value="Genomic_DNA"/>
</dbReference>
<keyword evidence="11" id="KW-1185">Reference proteome</keyword>
<dbReference type="Pfam" id="PF06565">
    <property type="entry name" value="DM10_dom"/>
    <property type="match status" value="2"/>
</dbReference>
<feature type="domain" description="DM10" evidence="7">
    <location>
        <begin position="483"/>
        <end position="595"/>
    </location>
</feature>
<dbReference type="GO" id="GO:0043014">
    <property type="term" value="F:alpha-tubulin binding"/>
    <property type="evidence" value="ECO:0007669"/>
    <property type="project" value="TreeGrafter"/>
</dbReference>
<dbReference type="SMART" id="SM00676">
    <property type="entry name" value="DM10"/>
    <property type="match status" value="2"/>
</dbReference>
<dbReference type="GO" id="GO:0007052">
    <property type="term" value="P:mitotic spindle organization"/>
    <property type="evidence" value="ECO:0007669"/>
    <property type="project" value="TreeGrafter"/>
</dbReference>
<evidence type="ECO:0000313" key="11">
    <source>
        <dbReference type="Proteomes" id="UP001152797"/>
    </source>
</evidence>
<evidence type="ECO:0000313" key="10">
    <source>
        <dbReference type="EMBL" id="CAL4771708.1"/>
    </source>
</evidence>
<accession>A0A9P1FQF9</accession>
<feature type="domain" description="DM10" evidence="7">
    <location>
        <begin position="316"/>
        <end position="421"/>
    </location>
</feature>
<evidence type="ECO:0000256" key="5">
    <source>
        <dbReference type="ARBA" id="ARBA00023212"/>
    </source>
</evidence>
<dbReference type="PANTHER" id="PTHR12086">
    <property type="entry name" value="EF-HAND DOMAIN C-TERMINAL CONTAINING PROTEIN"/>
    <property type="match status" value="1"/>
</dbReference>
<evidence type="ECO:0000256" key="6">
    <source>
        <dbReference type="ARBA" id="ARBA00023273"/>
    </source>
</evidence>
<comment type="subcellular location">
    <subcellularLocation>
        <location evidence="1">Cell projection</location>
        <location evidence="1">Cilium</location>
    </subcellularLocation>
    <subcellularLocation>
        <location evidence="2">Cytoplasm</location>
        <location evidence="2">Cytoskeleton</location>
    </subcellularLocation>
</comment>
<evidence type="ECO:0000256" key="4">
    <source>
        <dbReference type="ARBA" id="ARBA00022737"/>
    </source>
</evidence>
<dbReference type="GO" id="GO:0005930">
    <property type="term" value="C:axoneme"/>
    <property type="evidence" value="ECO:0007669"/>
    <property type="project" value="TreeGrafter"/>
</dbReference>
<dbReference type="EMBL" id="CAMXCT030000887">
    <property type="protein sequence ID" value="CAL4771708.1"/>
    <property type="molecule type" value="Genomic_DNA"/>
</dbReference>
<evidence type="ECO:0000256" key="3">
    <source>
        <dbReference type="ARBA" id="ARBA00022490"/>
    </source>
</evidence>
<evidence type="ECO:0000256" key="1">
    <source>
        <dbReference type="ARBA" id="ARBA00004138"/>
    </source>
</evidence>
<gene>
    <name evidence="8" type="ORF">C1SCF055_LOCUS11938</name>
</gene>
<dbReference type="PANTHER" id="PTHR12086:SF9">
    <property type="entry name" value="EF-HAND DOMAIN-CONTAINING PROTEIN 1"/>
    <property type="match status" value="1"/>
</dbReference>
<protein>
    <submittedName>
        <fullName evidence="10">DM10 domain-containing protein</fullName>
    </submittedName>
</protein>
<dbReference type="EMBL" id="CAMXCT020000887">
    <property type="protein sequence ID" value="CAL1137771.1"/>
    <property type="molecule type" value="Genomic_DNA"/>
</dbReference>
<dbReference type="Gene3D" id="2.30.29.170">
    <property type="match status" value="2"/>
</dbReference>
<feature type="non-terminal residue" evidence="8">
    <location>
        <position position="1"/>
    </location>
</feature>
<keyword evidence="6" id="KW-0966">Cell projection</keyword>
<dbReference type="OrthoDB" id="6360546at2759"/>
<keyword evidence="5" id="KW-0206">Cytoskeleton</keyword>
<keyword evidence="3" id="KW-0963">Cytoplasm</keyword>
<sequence length="675" mass="76314">MFKSQVKGRDINTAEFCRSFSSKKRRYSFHVSILQSSVDQFWELDRNTMEYSFAMLCGLGFFCDPASWQPALKLFPKGPAGPVATCDGHSGPARSCAMCSRRVTRSKGLCPSFWSSMTLNKSASLPAILALGTTAPKLAGAVGNTMEYSFAMLCGLGFFCDPASWQPALKLFPKGPAGPVATCDGHSGPARSCAMCSRRVTRSKGLCPSFWSSMTLNKSASLPAILALGTTAPKLAGHEKQQSLRYATANDKKSAFATFKPADVSQQVLEYVMELQRPGWRQRATPEPEELPVTVEDLVPKNQRYPRVTPAWLKHEKQVLRFYAFFQETVTERADENSRKRHIIIMYYLEDGTVSMSEPRIENSGIVQGSFLKRQRVSRNDGTGFIGPEDLRCGIQITLFGRTYHITGCDSFTRWYYREIGVEIGENEEVQEDAWQKSYKLRKLIDRGALPPSRFSVEQKTIGQFQMGAPPVSKKLTQFLLNDRRVLRFKGYWDDHTKYGARLYFNIHYYLADNTMEFNEAHCRNSGRYPAPVFFKRGPLRKHNVAHCVPAMLTDESCVYLPEDLRVGDSIDVWGRKVVLFDCDAFTQKFYKEYLDLDQRQNRLDVSEKPVTHLKLTPPPHNGVGKEEDSLISTQMINVKAPKVDLEKLMVYTGEVLRFEAKMANGLAEDEMRVL</sequence>
<dbReference type="AlphaFoldDB" id="A0A9P1FQF9"/>
<evidence type="ECO:0000313" key="8">
    <source>
        <dbReference type="EMBL" id="CAI3984396.1"/>
    </source>
</evidence>
<reference evidence="9" key="2">
    <citation type="submission" date="2024-04" db="EMBL/GenBank/DDBJ databases">
        <authorList>
            <person name="Chen Y."/>
            <person name="Shah S."/>
            <person name="Dougan E. K."/>
            <person name="Thang M."/>
            <person name="Chan C."/>
        </authorList>
    </citation>
    <scope>NUCLEOTIDE SEQUENCE [LARGE SCALE GENOMIC DNA]</scope>
</reference>
<reference evidence="8" key="1">
    <citation type="submission" date="2022-10" db="EMBL/GenBank/DDBJ databases">
        <authorList>
            <person name="Chen Y."/>
            <person name="Dougan E. K."/>
            <person name="Chan C."/>
            <person name="Rhodes N."/>
            <person name="Thang M."/>
        </authorList>
    </citation>
    <scope>NUCLEOTIDE SEQUENCE</scope>
</reference>
<organism evidence="8">
    <name type="scientific">Cladocopium goreaui</name>
    <dbReference type="NCBI Taxonomy" id="2562237"/>
    <lineage>
        <taxon>Eukaryota</taxon>
        <taxon>Sar</taxon>
        <taxon>Alveolata</taxon>
        <taxon>Dinophyceae</taxon>
        <taxon>Suessiales</taxon>
        <taxon>Symbiodiniaceae</taxon>
        <taxon>Cladocopium</taxon>
    </lineage>
</organism>
<evidence type="ECO:0000259" key="7">
    <source>
        <dbReference type="PROSITE" id="PS51336"/>
    </source>
</evidence>
<evidence type="ECO:0000313" key="9">
    <source>
        <dbReference type="EMBL" id="CAL1137771.1"/>
    </source>
</evidence>
<dbReference type="GO" id="GO:0000281">
    <property type="term" value="P:mitotic cytokinesis"/>
    <property type="evidence" value="ECO:0007669"/>
    <property type="project" value="TreeGrafter"/>
</dbReference>